<gene>
    <name evidence="2" type="ORF">VN97_g3796</name>
</gene>
<sequence length="69" mass="7622">MSWAEFLIFPLPLPLSEQNPYGVGRPKYIGTSALSTLILGTVKKCRCFATLFFGFMSVLLVSIYSSVDV</sequence>
<evidence type="ECO:0000313" key="3">
    <source>
        <dbReference type="Proteomes" id="UP001227192"/>
    </source>
</evidence>
<keyword evidence="1" id="KW-0472">Membrane</keyword>
<organism evidence="2 3">
    <name type="scientific">Penicillium thymicola</name>
    <dbReference type="NCBI Taxonomy" id="293382"/>
    <lineage>
        <taxon>Eukaryota</taxon>
        <taxon>Fungi</taxon>
        <taxon>Dikarya</taxon>
        <taxon>Ascomycota</taxon>
        <taxon>Pezizomycotina</taxon>
        <taxon>Eurotiomycetes</taxon>
        <taxon>Eurotiomycetidae</taxon>
        <taxon>Eurotiales</taxon>
        <taxon>Aspergillaceae</taxon>
        <taxon>Penicillium</taxon>
    </lineage>
</organism>
<feature type="transmembrane region" description="Helical" evidence="1">
    <location>
        <begin position="47"/>
        <end position="67"/>
    </location>
</feature>
<evidence type="ECO:0000256" key="1">
    <source>
        <dbReference type="SAM" id="Phobius"/>
    </source>
</evidence>
<protein>
    <submittedName>
        <fullName evidence="2">Uncharacterized protein</fullName>
    </submittedName>
</protein>
<reference evidence="2" key="1">
    <citation type="submission" date="2015-06" db="EMBL/GenBank/DDBJ databases">
        <authorList>
            <person name="Nguyen H."/>
        </authorList>
    </citation>
    <scope>NUCLEOTIDE SEQUENCE</scope>
    <source>
        <strain evidence="2">DAOM 180753</strain>
    </source>
</reference>
<comment type="caution">
    <text evidence="2">The sequence shown here is derived from an EMBL/GenBank/DDBJ whole genome shotgun (WGS) entry which is preliminary data.</text>
</comment>
<keyword evidence="3" id="KW-1185">Reference proteome</keyword>
<keyword evidence="1" id="KW-0812">Transmembrane</keyword>
<keyword evidence="1" id="KW-1133">Transmembrane helix</keyword>
<reference evidence="2" key="2">
    <citation type="journal article" date="2016" name="Fungal Biol.">
        <title>Ochratoxin A production by Penicillium thymicola.</title>
        <authorList>
            <person name="Nguyen H.D.T."/>
            <person name="McMullin D.R."/>
            <person name="Ponomareva E."/>
            <person name="Riley R."/>
            <person name="Pomraning K.R."/>
            <person name="Baker S.E."/>
            <person name="Seifert K.A."/>
        </authorList>
    </citation>
    <scope>NUCLEOTIDE SEQUENCE</scope>
    <source>
        <strain evidence="2">DAOM 180753</strain>
    </source>
</reference>
<dbReference type="AlphaFoldDB" id="A0AAI9TMB0"/>
<dbReference type="Proteomes" id="UP001227192">
    <property type="component" value="Unassembled WGS sequence"/>
</dbReference>
<evidence type="ECO:0000313" key="2">
    <source>
        <dbReference type="EMBL" id="KAJ9489470.1"/>
    </source>
</evidence>
<accession>A0AAI9TMB0</accession>
<proteinExistence type="predicted"/>
<dbReference type="EMBL" id="LACB01000083">
    <property type="protein sequence ID" value="KAJ9489470.1"/>
    <property type="molecule type" value="Genomic_DNA"/>
</dbReference>
<name>A0AAI9TMB0_PENTH</name>